<dbReference type="Pfam" id="PF00989">
    <property type="entry name" value="PAS"/>
    <property type="match status" value="1"/>
</dbReference>
<dbReference type="SMART" id="SM00331">
    <property type="entry name" value="PP2C_SIG"/>
    <property type="match status" value="1"/>
</dbReference>
<dbReference type="SUPFAM" id="SSF81606">
    <property type="entry name" value="PP2C-like"/>
    <property type="match status" value="1"/>
</dbReference>
<dbReference type="InterPro" id="IPR000014">
    <property type="entry name" value="PAS"/>
</dbReference>
<organism evidence="3 4">
    <name type="scientific">Streptomyces polygonati</name>
    <dbReference type="NCBI Taxonomy" id="1617087"/>
    <lineage>
        <taxon>Bacteria</taxon>
        <taxon>Bacillati</taxon>
        <taxon>Actinomycetota</taxon>
        <taxon>Actinomycetes</taxon>
        <taxon>Kitasatosporales</taxon>
        <taxon>Streptomycetaceae</taxon>
        <taxon>Streptomyces</taxon>
    </lineage>
</organism>
<dbReference type="PANTHER" id="PTHR43156">
    <property type="entry name" value="STAGE II SPORULATION PROTEIN E-RELATED"/>
    <property type="match status" value="1"/>
</dbReference>
<dbReference type="InterPro" id="IPR013767">
    <property type="entry name" value="PAS_fold"/>
</dbReference>
<dbReference type="InterPro" id="IPR035965">
    <property type="entry name" value="PAS-like_dom_sf"/>
</dbReference>
<dbReference type="InterPro" id="IPR036457">
    <property type="entry name" value="PPM-type-like_dom_sf"/>
</dbReference>
<evidence type="ECO:0000256" key="1">
    <source>
        <dbReference type="ARBA" id="ARBA00022801"/>
    </source>
</evidence>
<dbReference type="Pfam" id="PF01590">
    <property type="entry name" value="GAF"/>
    <property type="match status" value="1"/>
</dbReference>
<accession>A0ABV8I239</accession>
<evidence type="ECO:0000313" key="3">
    <source>
        <dbReference type="EMBL" id="MFC4036121.1"/>
    </source>
</evidence>
<dbReference type="NCBIfam" id="TIGR00229">
    <property type="entry name" value="sensory_box"/>
    <property type="match status" value="1"/>
</dbReference>
<dbReference type="InterPro" id="IPR029016">
    <property type="entry name" value="GAF-like_dom_sf"/>
</dbReference>
<dbReference type="SUPFAM" id="SSF55785">
    <property type="entry name" value="PYP-like sensor domain (PAS domain)"/>
    <property type="match status" value="2"/>
</dbReference>
<dbReference type="Gene3D" id="3.60.40.10">
    <property type="entry name" value="PPM-type phosphatase domain"/>
    <property type="match status" value="1"/>
</dbReference>
<feature type="domain" description="PAS" evidence="2">
    <location>
        <begin position="8"/>
        <end position="53"/>
    </location>
</feature>
<dbReference type="InterPro" id="IPR013656">
    <property type="entry name" value="PAS_4"/>
</dbReference>
<dbReference type="InterPro" id="IPR001932">
    <property type="entry name" value="PPM-type_phosphatase-like_dom"/>
</dbReference>
<reference evidence="4" key="1">
    <citation type="journal article" date="2019" name="Int. J. Syst. Evol. Microbiol.">
        <title>The Global Catalogue of Microorganisms (GCM) 10K type strain sequencing project: providing services to taxonomists for standard genome sequencing and annotation.</title>
        <authorList>
            <consortium name="The Broad Institute Genomics Platform"/>
            <consortium name="The Broad Institute Genome Sequencing Center for Infectious Disease"/>
            <person name="Wu L."/>
            <person name="Ma J."/>
        </authorList>
    </citation>
    <scope>NUCLEOTIDE SEQUENCE [LARGE SCALE GENOMIC DNA]</scope>
    <source>
        <strain evidence="4">CGMCC 4.7237</strain>
    </source>
</reference>
<dbReference type="Gene3D" id="3.30.450.40">
    <property type="match status" value="1"/>
</dbReference>
<comment type="caution">
    <text evidence="3">The sequence shown here is derived from an EMBL/GenBank/DDBJ whole genome shotgun (WGS) entry which is preliminary data.</text>
</comment>
<gene>
    <name evidence="3" type="ORF">ACFO3J_32415</name>
</gene>
<dbReference type="EMBL" id="JBHSBB010000036">
    <property type="protein sequence ID" value="MFC4036121.1"/>
    <property type="molecule type" value="Genomic_DNA"/>
</dbReference>
<dbReference type="Pfam" id="PF07228">
    <property type="entry name" value="SpoIIE"/>
    <property type="match status" value="1"/>
</dbReference>
<dbReference type="RefSeq" id="WP_386437266.1">
    <property type="nucleotide sequence ID" value="NZ_JBHSBB010000036.1"/>
</dbReference>
<keyword evidence="4" id="KW-1185">Reference proteome</keyword>
<dbReference type="CDD" id="cd00130">
    <property type="entry name" value="PAS"/>
    <property type="match status" value="2"/>
</dbReference>
<sequence>MAESGTGTPRFAEDILGPVGAAAAVVGGDGIVLGWTAAAERVTGYRAKEVVGRPAARLLAETSVGFAAWAAPLRAREPCSGAIRLRRRSGAGVLATVEASPLSGDGRQDWFVTVADPTGALSWRPARSSISAALTARSPVGLSVWDTDLRCVWLNDAAERQDTVLGRRRLGRLMTEAQSGETGKSVVVAMRQVLDTGEPVIEREYTWRLPGEDEERLLSSSYFRLDGADGKPIGVVDMATDIETSRVRQHLLILGRAGNRVGTTLDVITTAQELADAAVPLIADFVTVDLGESVPLGEEPLQRLPSSEAGIPVFRRAGMASVHEGVPEAVWRVGDAVLVPPESPFTRTLVTGESYLQEAVDFSPGNWLNQDPNRLRAVRETGMHSLIIVPLRARGTLLGEAVFVRNENKVPFSGDDLLLIEELVGRAALSIDNARRFTRERAASIALQRNLLPHHLSGGGAVELASRYLPADTHEGVGGDWFDAIPLPGARVGLAVGDVVGHGINAAALMGQIRTIMRTLADQDLPPEELLARLDRLILPVTGQDSSTGGSAGLVMTCTCAYAVYDPVTSVCAMASAGHPPPAVLWPDGNVTFPRVPTGAPIGMGLMSCEPFAVELPENTTIALYTDGLIETRTADLDAGMNRLRAALTGPRTPLEQLCSHVIDAMTPRRRRGALVPDDERSMYADDVALLMARTREKDQPRLSPARPLRRRVGIRRKAGRARLRLPVSSSATAA</sequence>
<evidence type="ECO:0000259" key="2">
    <source>
        <dbReference type="PROSITE" id="PS50112"/>
    </source>
</evidence>
<keyword evidence="1" id="KW-0378">Hydrolase</keyword>
<dbReference type="Proteomes" id="UP001595765">
    <property type="component" value="Unassembled WGS sequence"/>
</dbReference>
<dbReference type="PROSITE" id="PS50112">
    <property type="entry name" value="PAS"/>
    <property type="match status" value="1"/>
</dbReference>
<dbReference type="Pfam" id="PF08448">
    <property type="entry name" value="PAS_4"/>
    <property type="match status" value="1"/>
</dbReference>
<dbReference type="SUPFAM" id="SSF55781">
    <property type="entry name" value="GAF domain-like"/>
    <property type="match status" value="1"/>
</dbReference>
<dbReference type="Gene3D" id="3.30.450.20">
    <property type="entry name" value="PAS domain"/>
    <property type="match status" value="2"/>
</dbReference>
<dbReference type="InterPro" id="IPR003018">
    <property type="entry name" value="GAF"/>
</dbReference>
<evidence type="ECO:0000313" key="4">
    <source>
        <dbReference type="Proteomes" id="UP001595765"/>
    </source>
</evidence>
<protein>
    <submittedName>
        <fullName evidence="3">SpoIIE family protein phosphatase</fullName>
    </submittedName>
</protein>
<proteinExistence type="predicted"/>
<dbReference type="InterPro" id="IPR052016">
    <property type="entry name" value="Bact_Sigma-Reg"/>
</dbReference>
<dbReference type="PANTHER" id="PTHR43156:SF2">
    <property type="entry name" value="STAGE II SPORULATION PROTEIN E"/>
    <property type="match status" value="1"/>
</dbReference>
<name>A0ABV8I239_9ACTN</name>